<dbReference type="STRING" id="933084.A0A067PRF4"/>
<accession>A0A067PRF4</accession>
<dbReference type="OrthoDB" id="3162439at2759"/>
<dbReference type="InParanoid" id="A0A067PRF4"/>
<keyword evidence="4" id="KW-1185">Reference proteome</keyword>
<feature type="compositionally biased region" description="Low complexity" evidence="1">
    <location>
        <begin position="9"/>
        <end position="21"/>
    </location>
</feature>
<organism evidence="3 4">
    <name type="scientific">Jaapia argillacea MUCL 33604</name>
    <dbReference type="NCBI Taxonomy" id="933084"/>
    <lineage>
        <taxon>Eukaryota</taxon>
        <taxon>Fungi</taxon>
        <taxon>Dikarya</taxon>
        <taxon>Basidiomycota</taxon>
        <taxon>Agaricomycotina</taxon>
        <taxon>Agaricomycetes</taxon>
        <taxon>Agaricomycetidae</taxon>
        <taxon>Jaapiales</taxon>
        <taxon>Jaapiaceae</taxon>
        <taxon>Jaapia</taxon>
    </lineage>
</organism>
<reference evidence="4" key="1">
    <citation type="journal article" date="2014" name="Proc. Natl. Acad. Sci. U.S.A.">
        <title>Extensive sampling of basidiomycete genomes demonstrates inadequacy of the white-rot/brown-rot paradigm for wood decay fungi.</title>
        <authorList>
            <person name="Riley R."/>
            <person name="Salamov A.A."/>
            <person name="Brown D.W."/>
            <person name="Nagy L.G."/>
            <person name="Floudas D."/>
            <person name="Held B.W."/>
            <person name="Levasseur A."/>
            <person name="Lombard V."/>
            <person name="Morin E."/>
            <person name="Otillar R."/>
            <person name="Lindquist E.A."/>
            <person name="Sun H."/>
            <person name="LaButti K.M."/>
            <person name="Schmutz J."/>
            <person name="Jabbour D."/>
            <person name="Luo H."/>
            <person name="Baker S.E."/>
            <person name="Pisabarro A.G."/>
            <person name="Walton J.D."/>
            <person name="Blanchette R.A."/>
            <person name="Henrissat B."/>
            <person name="Martin F."/>
            <person name="Cullen D."/>
            <person name="Hibbett D.S."/>
            <person name="Grigoriev I.V."/>
        </authorList>
    </citation>
    <scope>NUCLEOTIDE SEQUENCE [LARGE SCALE GENOMIC DNA]</scope>
    <source>
        <strain evidence="4">MUCL 33604</strain>
    </source>
</reference>
<dbReference type="PANTHER" id="PTHR33840:SF2">
    <property type="entry name" value="TLE1 PHOSPHOLIPASE DOMAIN-CONTAINING PROTEIN"/>
    <property type="match status" value="1"/>
</dbReference>
<dbReference type="InterPro" id="IPR029058">
    <property type="entry name" value="AB_hydrolase_fold"/>
</dbReference>
<dbReference type="AlphaFoldDB" id="A0A067PRF4"/>
<evidence type="ECO:0000313" key="4">
    <source>
        <dbReference type="Proteomes" id="UP000027265"/>
    </source>
</evidence>
<dbReference type="PANTHER" id="PTHR33840">
    <property type="match status" value="1"/>
</dbReference>
<dbReference type="SUPFAM" id="SSF53474">
    <property type="entry name" value="alpha/beta-Hydrolases"/>
    <property type="match status" value="1"/>
</dbReference>
<gene>
    <name evidence="3" type="ORF">JAAARDRAFT_157565</name>
</gene>
<dbReference type="InterPro" id="IPR018712">
    <property type="entry name" value="Tle1-like_cat"/>
</dbReference>
<feature type="domain" description="T6SS Phospholipase effector Tle1-like catalytic" evidence="2">
    <location>
        <begin position="71"/>
        <end position="376"/>
    </location>
</feature>
<name>A0A067PRF4_9AGAM</name>
<dbReference type="Proteomes" id="UP000027265">
    <property type="component" value="Unassembled WGS sequence"/>
</dbReference>
<evidence type="ECO:0000313" key="3">
    <source>
        <dbReference type="EMBL" id="KDQ57349.1"/>
    </source>
</evidence>
<feature type="region of interest" description="Disordered" evidence="1">
    <location>
        <begin position="1"/>
        <end position="23"/>
    </location>
</feature>
<evidence type="ECO:0000256" key="1">
    <source>
        <dbReference type="SAM" id="MobiDB-lite"/>
    </source>
</evidence>
<dbReference type="EMBL" id="KL197720">
    <property type="protein sequence ID" value="KDQ57349.1"/>
    <property type="molecule type" value="Genomic_DNA"/>
</dbReference>
<protein>
    <recommendedName>
        <fullName evidence="2">T6SS Phospholipase effector Tle1-like catalytic domain-containing protein</fullName>
    </recommendedName>
</protein>
<dbReference type="Pfam" id="PF09994">
    <property type="entry name" value="T6SS_Tle1-like_cat"/>
    <property type="match status" value="1"/>
</dbReference>
<feature type="compositionally biased region" description="Basic residues" evidence="1">
    <location>
        <begin position="296"/>
        <end position="313"/>
    </location>
</feature>
<sequence>MDTIGTPGSRSSTATSSSSSSEQLFINPCDGLTVPSTPVSAITTPGEYTPGASTPSLFGEHDTVPPSHEHRSVVLCFDGTGDQFDTDNSNIVEFFSLLKKDNRNEQIVYYQAGIGTYTTPQIATPFFSNISKTMDMMIAWNLHAHLMDGYEFLMQNYQHGDKISIFGFSRGAYTARALAGMIHKVGLLPACNHQQVPFAYKMYTETDEQGWKQSTAFKKAFSVDVEIEFLGVWDTVCSVGLIPRTLPFTTSNTAVRYFRHALALDEHRAKFKHNAWNVPSPEEQQLGTQPGDMPKSTHRKKHRHHHSSSHHKSKEKDKEAKLHTKELEKRYSHHSLETDVLEVWFAGAHCDVGGGSVLNGTRHSLARIPLRWMIRQCFLCNTGIMFHADQLYSVGLDPTSLYPTIKERSPPITTIERPFAVKDYPKMMEKPFVNMGVIGFGIKLTVNEEEEDLYDALSPIYDQLAMNKGWWILELLPMKQRFQHDDHSWAAQFSVNMGKPRIIRKQHRQGLRVHRSVKIRMEAEGLEGGSYVPGPEFHVDPIWVD</sequence>
<feature type="region of interest" description="Disordered" evidence="1">
    <location>
        <begin position="276"/>
        <end position="320"/>
    </location>
</feature>
<proteinExistence type="predicted"/>
<dbReference type="HOGENOM" id="CLU_005049_5_0_1"/>
<evidence type="ECO:0000259" key="2">
    <source>
        <dbReference type="Pfam" id="PF09994"/>
    </source>
</evidence>